<gene>
    <name evidence="9" type="ORF">MPOCJGCO_4433</name>
</gene>
<dbReference type="PANTHER" id="PTHR30619">
    <property type="entry name" value="DNA INTERNALIZATION/COMPETENCE PROTEIN COMEC/REC2"/>
    <property type="match status" value="1"/>
</dbReference>
<evidence type="ECO:0000256" key="6">
    <source>
        <dbReference type="SAM" id="MobiDB-lite"/>
    </source>
</evidence>
<dbReference type="Proteomes" id="UP001055057">
    <property type="component" value="Unassembled WGS sequence"/>
</dbReference>
<dbReference type="EMBL" id="BPRB01000305">
    <property type="protein sequence ID" value="GJE62300.1"/>
    <property type="molecule type" value="Genomic_DNA"/>
</dbReference>
<feature type="transmembrane region" description="Helical" evidence="7">
    <location>
        <begin position="227"/>
        <end position="249"/>
    </location>
</feature>
<dbReference type="InterPro" id="IPR052159">
    <property type="entry name" value="Competence_DNA_uptake"/>
</dbReference>
<evidence type="ECO:0000256" key="7">
    <source>
        <dbReference type="SAM" id="Phobius"/>
    </source>
</evidence>
<feature type="transmembrane region" description="Helical" evidence="7">
    <location>
        <begin position="27"/>
        <end position="49"/>
    </location>
</feature>
<sequence length="456" mass="47365">MVLAAGVVFWLIRAALALVPHLALLWPIKKIAAAFAMLGVTAYCAFSGWDIAAERSLIMTLIMLGAILVERPALSMRNLALAAIVALAREPEGLLGPSFQMSFGAVAGLIACARLIDGRLFRREGAGRIGRAVALALTAVFGTLATTLVAQVATAPFATYHFQTVQPFGLVGNALTLPLVSLAVMPAAVLGILAYPFALDQPIWWLMGLAVRGMLTISGWIEGFGQANVVLPAFGIGAMALLACALLLATLPASRLRRLALVPGAIGLTLATQPTRHDVYVDRQGSGAVVRDAGGRLTALGRPSAFVLEQWLKADGDGRRASDATGDTACDRLGCTARLADGRTVALVRDKRAFAEDCARADLLISGLTAPPGCAAPLVIDRAYLARHGAVAIRAEPGAFVVANARRAGAASPWRPAPRKDSAPSPAASQPAPESSSDLSPEGADATVDIPAEPLQ</sequence>
<feature type="compositionally biased region" description="Low complexity" evidence="6">
    <location>
        <begin position="423"/>
        <end position="437"/>
    </location>
</feature>
<dbReference type="PANTHER" id="PTHR30619:SF1">
    <property type="entry name" value="RECOMBINATION PROTEIN 2"/>
    <property type="match status" value="1"/>
</dbReference>
<evidence type="ECO:0000313" key="9">
    <source>
        <dbReference type="EMBL" id="GJE62300.1"/>
    </source>
</evidence>
<proteinExistence type="predicted"/>
<feature type="transmembrane region" description="Helical" evidence="7">
    <location>
        <begin position="94"/>
        <end position="116"/>
    </location>
</feature>
<keyword evidence="10" id="KW-1185">Reference proteome</keyword>
<keyword evidence="4 7" id="KW-1133">Transmembrane helix</keyword>
<protein>
    <recommendedName>
        <fullName evidence="8">ComEC/Rec2-related protein domain-containing protein</fullName>
    </recommendedName>
</protein>
<feature type="transmembrane region" description="Helical" evidence="7">
    <location>
        <begin position="202"/>
        <end position="221"/>
    </location>
</feature>
<evidence type="ECO:0000256" key="2">
    <source>
        <dbReference type="ARBA" id="ARBA00022475"/>
    </source>
</evidence>
<organism evidence="9 10">
    <name type="scientific">Methylobacterium trifolii</name>
    <dbReference type="NCBI Taxonomy" id="1003092"/>
    <lineage>
        <taxon>Bacteria</taxon>
        <taxon>Pseudomonadati</taxon>
        <taxon>Pseudomonadota</taxon>
        <taxon>Alphaproteobacteria</taxon>
        <taxon>Hyphomicrobiales</taxon>
        <taxon>Methylobacteriaceae</taxon>
        <taxon>Methylobacterium</taxon>
    </lineage>
</organism>
<comment type="caution">
    <text evidence="9">The sequence shown here is derived from an EMBL/GenBank/DDBJ whole genome shotgun (WGS) entry which is preliminary data.</text>
</comment>
<evidence type="ECO:0000256" key="3">
    <source>
        <dbReference type="ARBA" id="ARBA00022692"/>
    </source>
</evidence>
<evidence type="ECO:0000256" key="1">
    <source>
        <dbReference type="ARBA" id="ARBA00004651"/>
    </source>
</evidence>
<feature type="region of interest" description="Disordered" evidence="6">
    <location>
        <begin position="409"/>
        <end position="456"/>
    </location>
</feature>
<dbReference type="NCBIfam" id="TIGR00360">
    <property type="entry name" value="ComEC_N-term"/>
    <property type="match status" value="1"/>
</dbReference>
<reference evidence="9" key="1">
    <citation type="journal article" date="2021" name="Front. Microbiol.">
        <title>Comprehensive Comparative Genomics and Phenotyping of Methylobacterium Species.</title>
        <authorList>
            <person name="Alessa O."/>
            <person name="Ogura Y."/>
            <person name="Fujitani Y."/>
            <person name="Takami H."/>
            <person name="Hayashi T."/>
            <person name="Sahin N."/>
            <person name="Tani A."/>
        </authorList>
    </citation>
    <scope>NUCLEOTIDE SEQUENCE</scope>
    <source>
        <strain evidence="9">DSM 23632</strain>
    </source>
</reference>
<evidence type="ECO:0000256" key="4">
    <source>
        <dbReference type="ARBA" id="ARBA00022989"/>
    </source>
</evidence>
<keyword evidence="5 7" id="KW-0472">Membrane</keyword>
<feature type="domain" description="ComEC/Rec2-related protein" evidence="8">
    <location>
        <begin position="2"/>
        <end position="252"/>
    </location>
</feature>
<evidence type="ECO:0000313" key="10">
    <source>
        <dbReference type="Proteomes" id="UP001055057"/>
    </source>
</evidence>
<evidence type="ECO:0000256" key="5">
    <source>
        <dbReference type="ARBA" id="ARBA00023136"/>
    </source>
</evidence>
<keyword evidence="2" id="KW-1003">Cell membrane</keyword>
<comment type="subcellular location">
    <subcellularLocation>
        <location evidence="1">Cell membrane</location>
        <topology evidence="1">Multi-pass membrane protein</topology>
    </subcellularLocation>
</comment>
<feature type="transmembrane region" description="Helical" evidence="7">
    <location>
        <begin position="128"/>
        <end position="150"/>
    </location>
</feature>
<dbReference type="InterPro" id="IPR004477">
    <property type="entry name" value="ComEC_N"/>
</dbReference>
<keyword evidence="3 7" id="KW-0812">Transmembrane</keyword>
<accession>A0ABQ4U990</accession>
<reference evidence="9" key="2">
    <citation type="submission" date="2021-08" db="EMBL/GenBank/DDBJ databases">
        <authorList>
            <person name="Tani A."/>
            <person name="Ola A."/>
            <person name="Ogura Y."/>
            <person name="Katsura K."/>
            <person name="Hayashi T."/>
        </authorList>
    </citation>
    <scope>NUCLEOTIDE SEQUENCE</scope>
    <source>
        <strain evidence="9">DSM 23632</strain>
    </source>
</reference>
<feature type="transmembrane region" description="Helical" evidence="7">
    <location>
        <begin position="170"/>
        <end position="195"/>
    </location>
</feature>
<dbReference type="Pfam" id="PF03772">
    <property type="entry name" value="Competence"/>
    <property type="match status" value="1"/>
</dbReference>
<name>A0ABQ4U990_9HYPH</name>
<evidence type="ECO:0000259" key="8">
    <source>
        <dbReference type="Pfam" id="PF03772"/>
    </source>
</evidence>